<dbReference type="SUPFAM" id="SSF56219">
    <property type="entry name" value="DNase I-like"/>
    <property type="match status" value="1"/>
</dbReference>
<gene>
    <name evidence="2" type="ORF">KPH14_012757</name>
</gene>
<organism evidence="2 3">
    <name type="scientific">Odynerus spinipes</name>
    <dbReference type="NCBI Taxonomy" id="1348599"/>
    <lineage>
        <taxon>Eukaryota</taxon>
        <taxon>Metazoa</taxon>
        <taxon>Ecdysozoa</taxon>
        <taxon>Arthropoda</taxon>
        <taxon>Hexapoda</taxon>
        <taxon>Insecta</taxon>
        <taxon>Pterygota</taxon>
        <taxon>Neoptera</taxon>
        <taxon>Endopterygota</taxon>
        <taxon>Hymenoptera</taxon>
        <taxon>Apocrita</taxon>
        <taxon>Aculeata</taxon>
        <taxon>Vespoidea</taxon>
        <taxon>Vespidae</taxon>
        <taxon>Eumeninae</taxon>
        <taxon>Odynerus</taxon>
    </lineage>
</organism>
<evidence type="ECO:0000313" key="3">
    <source>
        <dbReference type="Proteomes" id="UP001258017"/>
    </source>
</evidence>
<keyword evidence="3" id="KW-1185">Reference proteome</keyword>
<protein>
    <recommendedName>
        <fullName evidence="1">Endonuclease/exonuclease/phosphatase domain-containing protein</fullName>
    </recommendedName>
</protein>
<accession>A0AAD9R8N9</accession>
<dbReference type="AlphaFoldDB" id="A0AAD9R8N9"/>
<proteinExistence type="predicted"/>
<sequence length="198" mass="22738">MKEEVRKICISNRELEVPKDKRGLALGSNILIENNKENMEYLHRQIECGRISKDAQDLEKALRSSASMINTDKRNYKIGRRNSQENNQGTMEDLLKFDIENKENYYQENKLNSKKHFILLGDFNANHSAWNCLITDGIGEKFLDKLNDYGIIIHNTDTLSHINTSNNSRNNLDLVLSSPQMADVICTSQIEDNHGSDH</sequence>
<dbReference type="InterPro" id="IPR005135">
    <property type="entry name" value="Endo/exonuclease/phosphatase"/>
</dbReference>
<evidence type="ECO:0000313" key="2">
    <source>
        <dbReference type="EMBL" id="KAK2575242.1"/>
    </source>
</evidence>
<dbReference type="Proteomes" id="UP001258017">
    <property type="component" value="Unassembled WGS sequence"/>
</dbReference>
<name>A0AAD9R8N9_9HYME</name>
<dbReference type="EMBL" id="JAIFRP010004475">
    <property type="protein sequence ID" value="KAK2575242.1"/>
    <property type="molecule type" value="Genomic_DNA"/>
</dbReference>
<reference evidence="2" key="1">
    <citation type="submission" date="2021-08" db="EMBL/GenBank/DDBJ databases">
        <authorList>
            <person name="Misof B."/>
            <person name="Oliver O."/>
            <person name="Podsiadlowski L."/>
            <person name="Donath A."/>
            <person name="Peters R."/>
            <person name="Mayer C."/>
            <person name="Rust J."/>
            <person name="Gunkel S."/>
            <person name="Lesny P."/>
            <person name="Martin S."/>
            <person name="Oeyen J.P."/>
            <person name="Petersen M."/>
            <person name="Panagiotis P."/>
            <person name="Wilbrandt J."/>
            <person name="Tanja T."/>
        </authorList>
    </citation>
    <scope>NUCLEOTIDE SEQUENCE</scope>
    <source>
        <strain evidence="2">GBR_01_08_01A</strain>
        <tissue evidence="2">Thorax + abdomen</tissue>
    </source>
</reference>
<feature type="domain" description="Endonuclease/exonuclease/phosphatase" evidence="1">
    <location>
        <begin position="112"/>
        <end position="198"/>
    </location>
</feature>
<dbReference type="InterPro" id="IPR036691">
    <property type="entry name" value="Endo/exonu/phosph_ase_sf"/>
</dbReference>
<dbReference type="GO" id="GO:0003824">
    <property type="term" value="F:catalytic activity"/>
    <property type="evidence" value="ECO:0007669"/>
    <property type="project" value="InterPro"/>
</dbReference>
<evidence type="ECO:0000259" key="1">
    <source>
        <dbReference type="Pfam" id="PF14529"/>
    </source>
</evidence>
<reference evidence="2" key="2">
    <citation type="journal article" date="2023" name="Commun. Biol.">
        <title>Intrasexual cuticular hydrocarbon dimorphism in a wasp sheds light on hydrocarbon biosynthesis genes in Hymenoptera.</title>
        <authorList>
            <person name="Moris V.C."/>
            <person name="Podsiadlowski L."/>
            <person name="Martin S."/>
            <person name="Oeyen J.P."/>
            <person name="Donath A."/>
            <person name="Petersen M."/>
            <person name="Wilbrandt J."/>
            <person name="Misof B."/>
            <person name="Liedtke D."/>
            <person name="Thamm M."/>
            <person name="Scheiner R."/>
            <person name="Schmitt T."/>
            <person name="Niehuis O."/>
        </authorList>
    </citation>
    <scope>NUCLEOTIDE SEQUENCE</scope>
    <source>
        <strain evidence="2">GBR_01_08_01A</strain>
    </source>
</reference>
<dbReference type="Pfam" id="PF14529">
    <property type="entry name" value="Exo_endo_phos_2"/>
    <property type="match status" value="1"/>
</dbReference>
<dbReference type="Gene3D" id="3.60.10.10">
    <property type="entry name" value="Endonuclease/exonuclease/phosphatase"/>
    <property type="match status" value="1"/>
</dbReference>
<comment type="caution">
    <text evidence="2">The sequence shown here is derived from an EMBL/GenBank/DDBJ whole genome shotgun (WGS) entry which is preliminary data.</text>
</comment>